<evidence type="ECO:0000313" key="2">
    <source>
        <dbReference type="Proteomes" id="UP001431209"/>
    </source>
</evidence>
<dbReference type="EMBL" id="JAOPGA020000749">
    <property type="protein sequence ID" value="KAL0481294.1"/>
    <property type="molecule type" value="Genomic_DNA"/>
</dbReference>
<comment type="caution">
    <text evidence="1">The sequence shown here is derived from an EMBL/GenBank/DDBJ whole genome shotgun (WGS) entry which is preliminary data.</text>
</comment>
<gene>
    <name evidence="1" type="ORF">AKO1_012740</name>
</gene>
<sequence>MNKDLWFVEINRACGEAIDAEIKNDPSIALQKYAHCIELVGRAIKGGLKQTNATPKEINNLFNVASQCLERSKVLLSTNTSVPNHLSADDIRKRKSTRTDGNGIRQQFERIISELDDGITSLQMKDDVTASEQKDDRRKSLAAKMLDAVTSSDPWEAFIHKNFTYPSDKIRRDLQWAREISTAKDSKAHIYKYLKFICDNGGVHPLSRLIDLFNIHFSQTHIISEGVSFYNPKACYEDIKGFVACLFDKVLLNHWVGMGSYRKEVISCLYALVLRRVFPSIIKVMDVQQFNYKCNMLVRIMNEQNMTLQDLDVRDYMQDASVYQYTINTLSMISNPMLTIEEYADRLGEAFVQTICAVEECCEKSNVDPSTVQLEVNEVLAVSLYITLKSNIPHFASIMDLIFEFISVGEISRDARYAIMMIRNSLQWGLTFDLSMEQQEYHDEQQQQDQQQTHVVPTAQPILDFSQPLHQVEPEPLVSHVSPMIEYHQHQLTQDEDFLDFLDGHMGNDWTTKPPPPTQSYAPPIQNKQYASPPPQHVDQLAARMSMLLKK</sequence>
<dbReference type="Proteomes" id="UP001431209">
    <property type="component" value="Unassembled WGS sequence"/>
</dbReference>
<name>A0AAW2YW77_9EUKA</name>
<dbReference type="Gene3D" id="1.20.1050.80">
    <property type="entry name" value="VPS9 domain"/>
    <property type="match status" value="1"/>
</dbReference>
<dbReference type="AlphaFoldDB" id="A0AAW2YW77"/>
<keyword evidence="2" id="KW-1185">Reference proteome</keyword>
<accession>A0AAW2YW77</accession>
<dbReference type="InterPro" id="IPR037191">
    <property type="entry name" value="VPS9_dom_sf"/>
</dbReference>
<reference evidence="1 2" key="1">
    <citation type="submission" date="2024-03" db="EMBL/GenBank/DDBJ databases">
        <title>The Acrasis kona genome and developmental transcriptomes reveal deep origins of eukaryotic multicellular pathways.</title>
        <authorList>
            <person name="Sheikh S."/>
            <person name="Fu C.-J."/>
            <person name="Brown M.W."/>
            <person name="Baldauf S.L."/>
        </authorList>
    </citation>
    <scope>NUCLEOTIDE SEQUENCE [LARGE SCALE GENOMIC DNA]</scope>
    <source>
        <strain evidence="1 2">ATCC MYA-3509</strain>
    </source>
</reference>
<protein>
    <submittedName>
        <fullName evidence="1">Uncharacterized protein</fullName>
    </submittedName>
</protein>
<proteinExistence type="predicted"/>
<evidence type="ECO:0000313" key="1">
    <source>
        <dbReference type="EMBL" id="KAL0481294.1"/>
    </source>
</evidence>
<organism evidence="1 2">
    <name type="scientific">Acrasis kona</name>
    <dbReference type="NCBI Taxonomy" id="1008807"/>
    <lineage>
        <taxon>Eukaryota</taxon>
        <taxon>Discoba</taxon>
        <taxon>Heterolobosea</taxon>
        <taxon>Tetramitia</taxon>
        <taxon>Eutetramitia</taxon>
        <taxon>Acrasidae</taxon>
        <taxon>Acrasis</taxon>
    </lineage>
</organism>